<dbReference type="STRING" id="7370.A0A1I8N1M7"/>
<proteinExistence type="predicted"/>
<keyword evidence="2" id="KW-0964">Secreted</keyword>
<dbReference type="PANTHER" id="PTHR22918">
    <property type="entry name" value="SEMINAL PLASMA PROTEIN"/>
    <property type="match status" value="1"/>
</dbReference>
<dbReference type="VEuPathDB" id="VectorBase:MDOA010602"/>
<dbReference type="eggNOG" id="ENOG502RZ4E">
    <property type="taxonomic scope" value="Eukaryota"/>
</dbReference>
<sequence>MGSDEDPLDPSPQVLSSSGILQNLSEENLAAFQNSLPRTQDMLHIKSIEQDFSLPWTVENISEWQHLNYADHKYYIGKRATDLMIIKSDKNHQPTSLASIEIENPIAALETYSHWNFEQQRPEGLLLAAIGRHILWYRNYPELGSQFEFFGNWTLDGDIRQLKYFSFRSRDYLLVSFANATLDIYKFKIKSKKVKVEQTLEFENLSAHEVALIQSGGEILLLIPQTNKILIYCHEPENLLRDQLNFQEKQILEIPHLHSFKGFQISGRTYLAVAAKESQILRYHQGSFKIINQLDSSFGQVDSFMAIPVKHQGDHLILLTKHQTLNGSSLDALIWNGETFDTHLPLKDSQKLSEAEINFKGAIVLHSSNEEKISLLSANPKGKSHLFHFNFEILEENSEYLELKESFELLQSLLRERDNLLTEAQKFLETPEEVFLQQMSNEISSLEIPEFHFNGEVEEIFINNHKWSDQDEAIDLDSLIATLEEFEQTLSSLRSRRDLEDEEIQQLNLDTLEVEELEIENLNGEKFFIKNGVLDFPGEIELNHLEVLETLWSKSKRQMAEDMDLEGDLEFDYINGLKWEDFSKNIVMKSEDQELEMLKVKGDVIVENRFQITTLNSLAFPDDYLVAQGPRSSIVKSEKFFNNTLTANSVDTDGHINGRNPVDAITLMHGQEWLGSPVFNQLEVSEVLELNGTAHGRNVANFPQNPTLEEANIIEAACVFDELQVNGPIVIKGDLDDKPLGELLREIVQKPDNPNEDIVVRSRKSFNLIRMPIDFELEENKINKIPTEKFVTIHTPQVLELEQLEGYVYFYNLTVKGLYDGLRIQDVAQEVISLDKPLDLGATQLIFEGELQADSLVILDKINGLNIKDSLQILNEDLVVGTAEFEQLQATTAEFANDIVGPGKLNNIELHDFVKDRAWHEPAVQGNLFLNELQAQQGLQADELHGINAEYLLDFLQRIEELPEMVLNGQIQVDHITVTGDAQVHKLNGQQFDEDIQMSVIWLNRPNHLTSNLTFKNLLDIQGNLEVKGKYQGIPLPEFLEDMVLRDSNQSSHIIAAPKSFIKPVYVLGNTQVEALNGVPFHNIALKTRENIFPGSVKIKGKLITPHLEVQGRANDMDLENLQETLYYDTKEQNFVLKGLVEFEQPLSVEDLTVLGDFMELRNLSDFFENLIYKSQPCHLQGQNNFTGRVSISQGAYIEQLNDLNLRQLFEKLSFIQGAEPLVITSPLLFKAPTEAKQISIHKSLKTQKLNNCSLADWLNDTLRLDQDQYIPHYLHFAPGSLDGNSLNVAFINHLDLSRIITLNTPQIFNETLQFSELYLHDGFIEVNGSVNGLDLEEEYNNTLMIYGGQSITTPLTIQSLKVLKDLQILALVNGNKNLSDVATLEENLVLESPVYFHSLYSPQVIATDLVTGIDLEKWFQNSLKTLSLEKQIVTGNWSAKSLTVKRDPNEFAYSAYDTYDPWTYDQFMRYRRGVLGAGKMDGEICEMLRKLWLKIALKSVKVRYVEESFSVELDNLRILDNKIAARRRFFHMSHKGEHYLLLNEECSSRIYQWTAKDQEFKYLHSYDSGPIAEVIVVPNPNSTELQFVTNYESSEPFNCSLSKGITVWNSRDNETSPERFYFEDVWDIQRSNNSGSSILVLNRDVVRELDLASFETLRKWRIQFKERVPSRNYRFVKLSARCPCLLVTNGVEIVPLTEIKRKTKIKKDLEDSDDDDYGEYQDEPSYVQIPSTLELFEYESLSFLKPNESETNGLRLSDFPWALERLLLGLSNKLNQQINITQLSIPESDLFDEFLIPDFIGIMEELEQQEIYDKELLNISFSNVSLPETPGQVLTGHVLQIVWPVAEQYHEMQVHSNGTLNHTLYKDIQNSFASFITSILRENNENRTQDSSADLFATIQIIRKFDKTLHTFLRELKNLSREKEAGEKLLYSSTNLSERIFTNIPPASQQKPPRTPELISLQVGGINNSRPLLALTKLSTATLIPGQDAAIYLYEQDFQDNPLQIISAQDPHSMIQLRLKQETLLAFVDNCCEIQIWRYQGTQGFVLLTKISQDKEIQQIATMGLPTVEGVMRYYLAMLTGNKLKFHEIVVEGITEPPPPLPCP</sequence>
<dbReference type="VEuPathDB" id="VectorBase:MDOMA2_010909"/>
<accession>A0A1I8N1M7</accession>
<evidence type="ECO:0000313" key="3">
    <source>
        <dbReference type="EnsemblMetazoa" id="MDOA010602-PB"/>
    </source>
</evidence>
<evidence type="ECO:0000256" key="1">
    <source>
        <dbReference type="ARBA" id="ARBA00004613"/>
    </source>
</evidence>
<dbReference type="PANTHER" id="PTHR22918:SF6">
    <property type="entry name" value="EG:8D8.1 PROTEIN-RELATED"/>
    <property type="match status" value="1"/>
</dbReference>
<protein>
    <submittedName>
        <fullName evidence="3">Uncharacterized protein</fullName>
    </submittedName>
</protein>
<name>A0A1I8N1M7_MUSDO</name>
<dbReference type="GO" id="GO:0009986">
    <property type="term" value="C:cell surface"/>
    <property type="evidence" value="ECO:0007669"/>
    <property type="project" value="TreeGrafter"/>
</dbReference>
<dbReference type="InterPro" id="IPR051666">
    <property type="entry name" value="SP_Capacitation_Regulator"/>
</dbReference>
<organism evidence="3">
    <name type="scientific">Musca domestica</name>
    <name type="common">House fly</name>
    <dbReference type="NCBI Taxonomy" id="7370"/>
    <lineage>
        <taxon>Eukaryota</taxon>
        <taxon>Metazoa</taxon>
        <taxon>Ecdysozoa</taxon>
        <taxon>Arthropoda</taxon>
        <taxon>Hexapoda</taxon>
        <taxon>Insecta</taxon>
        <taxon>Pterygota</taxon>
        <taxon>Neoptera</taxon>
        <taxon>Endopterygota</taxon>
        <taxon>Diptera</taxon>
        <taxon>Brachycera</taxon>
        <taxon>Muscomorpha</taxon>
        <taxon>Muscoidea</taxon>
        <taxon>Muscidae</taxon>
        <taxon>Musca</taxon>
    </lineage>
</organism>
<dbReference type="GO" id="GO:0008201">
    <property type="term" value="F:heparin binding"/>
    <property type="evidence" value="ECO:0007669"/>
    <property type="project" value="TreeGrafter"/>
</dbReference>
<comment type="subcellular location">
    <subcellularLocation>
        <location evidence="1">Secreted</location>
    </subcellularLocation>
</comment>
<reference evidence="3" key="1">
    <citation type="submission" date="2020-05" db="UniProtKB">
        <authorList>
            <consortium name="EnsemblMetazoa"/>
        </authorList>
    </citation>
    <scope>IDENTIFICATION</scope>
    <source>
        <strain evidence="3">Aabys</strain>
    </source>
</reference>
<evidence type="ECO:0000256" key="2">
    <source>
        <dbReference type="ARBA" id="ARBA00022525"/>
    </source>
</evidence>
<dbReference type="EnsemblMetazoa" id="MDOA010602-RB">
    <property type="protein sequence ID" value="MDOA010602-PB"/>
    <property type="gene ID" value="MDOA010602"/>
</dbReference>
<dbReference type="GO" id="GO:0005576">
    <property type="term" value="C:extracellular region"/>
    <property type="evidence" value="ECO:0007669"/>
    <property type="project" value="UniProtKB-SubCell"/>
</dbReference>